<dbReference type="Pfam" id="PF03626">
    <property type="entry name" value="COX4_pro"/>
    <property type="match status" value="1"/>
</dbReference>
<dbReference type="GO" id="GO:0005886">
    <property type="term" value="C:plasma membrane"/>
    <property type="evidence" value="ECO:0007669"/>
    <property type="project" value="UniProtKB-SubCell"/>
</dbReference>
<feature type="transmembrane region" description="Helical" evidence="6">
    <location>
        <begin position="12"/>
        <end position="29"/>
    </location>
</feature>
<evidence type="ECO:0000256" key="1">
    <source>
        <dbReference type="ARBA" id="ARBA00004651"/>
    </source>
</evidence>
<evidence type="ECO:0000256" key="2">
    <source>
        <dbReference type="ARBA" id="ARBA00022475"/>
    </source>
</evidence>
<evidence type="ECO:0000256" key="3">
    <source>
        <dbReference type="ARBA" id="ARBA00022692"/>
    </source>
</evidence>
<dbReference type="AlphaFoldDB" id="A0A381TY72"/>
<evidence type="ECO:0000256" key="4">
    <source>
        <dbReference type="ARBA" id="ARBA00022989"/>
    </source>
</evidence>
<dbReference type="InterPro" id="IPR005171">
    <property type="entry name" value="Cyt_c_oxidase_su4_prok"/>
</dbReference>
<keyword evidence="4 6" id="KW-1133">Transmembrane helix</keyword>
<evidence type="ECO:0000313" key="7">
    <source>
        <dbReference type="EMBL" id="SVA20976.1"/>
    </source>
</evidence>
<protein>
    <recommendedName>
        <fullName evidence="8">Cytochrome C oxidase subunit IV family protein</fullName>
    </recommendedName>
</protein>
<gene>
    <name evidence="7" type="ORF">METZ01_LOCUS73830</name>
</gene>
<accession>A0A381TY72</accession>
<proteinExistence type="predicted"/>
<reference evidence="7" key="1">
    <citation type="submission" date="2018-05" db="EMBL/GenBank/DDBJ databases">
        <authorList>
            <person name="Lanie J.A."/>
            <person name="Ng W.-L."/>
            <person name="Kazmierczak K.M."/>
            <person name="Andrzejewski T.M."/>
            <person name="Davidsen T.M."/>
            <person name="Wayne K.J."/>
            <person name="Tettelin H."/>
            <person name="Glass J.I."/>
            <person name="Rusch D."/>
            <person name="Podicherti R."/>
            <person name="Tsui H.-C.T."/>
            <person name="Winkler M.E."/>
        </authorList>
    </citation>
    <scope>NUCLEOTIDE SEQUENCE</scope>
</reference>
<keyword evidence="5 6" id="KW-0472">Membrane</keyword>
<comment type="subcellular location">
    <subcellularLocation>
        <location evidence="1">Cell membrane</location>
        <topology evidence="1">Multi-pass membrane protein</topology>
    </subcellularLocation>
</comment>
<organism evidence="7">
    <name type="scientific">marine metagenome</name>
    <dbReference type="NCBI Taxonomy" id="408172"/>
    <lineage>
        <taxon>unclassified sequences</taxon>
        <taxon>metagenomes</taxon>
        <taxon>ecological metagenomes</taxon>
    </lineage>
</organism>
<evidence type="ECO:0000256" key="6">
    <source>
        <dbReference type="SAM" id="Phobius"/>
    </source>
</evidence>
<name>A0A381TY72_9ZZZZ</name>
<dbReference type="EMBL" id="UINC01005382">
    <property type="protein sequence ID" value="SVA20976.1"/>
    <property type="molecule type" value="Genomic_DNA"/>
</dbReference>
<evidence type="ECO:0000256" key="5">
    <source>
        <dbReference type="ARBA" id="ARBA00023136"/>
    </source>
</evidence>
<keyword evidence="2" id="KW-1003">Cell membrane</keyword>
<feature type="transmembrane region" description="Helical" evidence="6">
    <location>
        <begin position="78"/>
        <end position="99"/>
    </location>
</feature>
<sequence length="119" mass="12950">MSNTIMGKDAYWMNFGGLMVLTLVEVAAVGSDLSGIAADYDTTERAITLWILTIIAIPKFMMIAAIFMHLWGEGDSGIMTLTALFPAFFIIIMILFIGLTHPEATTGLPAWCRPGTYGL</sequence>
<keyword evidence="3 6" id="KW-0812">Transmembrane</keyword>
<feature type="transmembrane region" description="Helical" evidence="6">
    <location>
        <begin position="49"/>
        <end position="71"/>
    </location>
</feature>
<evidence type="ECO:0008006" key="8">
    <source>
        <dbReference type="Google" id="ProtNLM"/>
    </source>
</evidence>